<gene>
    <name evidence="3" type="ORF">DFJ66_3533</name>
</gene>
<feature type="signal peptide" evidence="2">
    <location>
        <begin position="1"/>
        <end position="25"/>
    </location>
</feature>
<comment type="caution">
    <text evidence="3">The sequence shown here is derived from an EMBL/GenBank/DDBJ whole genome shotgun (WGS) entry which is preliminary data.</text>
</comment>
<evidence type="ECO:0000256" key="2">
    <source>
        <dbReference type="SAM" id="SignalP"/>
    </source>
</evidence>
<dbReference type="RefSeq" id="WP_170199484.1">
    <property type="nucleotide sequence ID" value="NZ_JBIUBA010000005.1"/>
</dbReference>
<organism evidence="3 4">
    <name type="scientific">Saccharothrix variisporea</name>
    <dbReference type="NCBI Taxonomy" id="543527"/>
    <lineage>
        <taxon>Bacteria</taxon>
        <taxon>Bacillati</taxon>
        <taxon>Actinomycetota</taxon>
        <taxon>Actinomycetes</taxon>
        <taxon>Pseudonocardiales</taxon>
        <taxon>Pseudonocardiaceae</taxon>
        <taxon>Saccharothrix</taxon>
    </lineage>
</organism>
<proteinExistence type="predicted"/>
<sequence length="190" mass="19721">MHHIARLTLAALTATTLTACTTTNAGTPTTTSTTKSSAKPSGPGELDLQRFTSDPCSIVSTGDLATFGKFAAPKAEADGPNGPSCAWDGKDPLEDSSYQVVLVVKGATLESFREANKSRKVFRETTIAGYPAISYDTASGTLDCNTAIGTSDKEAVLIQATVGDSDKTYAGKPCDAAEKFGTTVMSKLKP</sequence>
<dbReference type="PROSITE" id="PS51257">
    <property type="entry name" value="PROKAR_LIPOPROTEIN"/>
    <property type="match status" value="1"/>
</dbReference>
<dbReference type="Proteomes" id="UP000272729">
    <property type="component" value="Unassembled WGS sequence"/>
</dbReference>
<dbReference type="EMBL" id="RBXR01000001">
    <property type="protein sequence ID" value="RKT70276.1"/>
    <property type="molecule type" value="Genomic_DNA"/>
</dbReference>
<accession>A0A495XA79</accession>
<dbReference type="InterPro" id="IPR024520">
    <property type="entry name" value="DUF3558"/>
</dbReference>
<protein>
    <submittedName>
        <fullName evidence="3">Uncharacterized protein DUF3558</fullName>
    </submittedName>
</protein>
<evidence type="ECO:0000313" key="4">
    <source>
        <dbReference type="Proteomes" id="UP000272729"/>
    </source>
</evidence>
<evidence type="ECO:0000256" key="1">
    <source>
        <dbReference type="SAM" id="MobiDB-lite"/>
    </source>
</evidence>
<feature type="chain" id="PRO_5019847090" evidence="2">
    <location>
        <begin position="26"/>
        <end position="190"/>
    </location>
</feature>
<dbReference type="Pfam" id="PF12079">
    <property type="entry name" value="DUF3558"/>
    <property type="match status" value="1"/>
</dbReference>
<keyword evidence="4" id="KW-1185">Reference proteome</keyword>
<reference evidence="3 4" key="1">
    <citation type="submission" date="2018-10" db="EMBL/GenBank/DDBJ databases">
        <title>Sequencing the genomes of 1000 actinobacteria strains.</title>
        <authorList>
            <person name="Klenk H.-P."/>
        </authorList>
    </citation>
    <scope>NUCLEOTIDE SEQUENCE [LARGE SCALE GENOMIC DNA]</scope>
    <source>
        <strain evidence="3 4">DSM 43911</strain>
    </source>
</reference>
<evidence type="ECO:0000313" key="3">
    <source>
        <dbReference type="EMBL" id="RKT70276.1"/>
    </source>
</evidence>
<keyword evidence="2" id="KW-0732">Signal</keyword>
<name>A0A495XA79_9PSEU</name>
<dbReference type="AlphaFoldDB" id="A0A495XA79"/>
<feature type="compositionally biased region" description="Low complexity" evidence="1">
    <location>
        <begin position="21"/>
        <end position="34"/>
    </location>
</feature>
<feature type="region of interest" description="Disordered" evidence="1">
    <location>
        <begin position="21"/>
        <end position="50"/>
    </location>
</feature>